<gene>
    <name evidence="1" type="ORF">LITE_LOCUS11591</name>
</gene>
<feature type="non-terminal residue" evidence="1">
    <location>
        <position position="1"/>
    </location>
</feature>
<evidence type="ECO:0000313" key="2">
    <source>
        <dbReference type="Proteomes" id="UP001154282"/>
    </source>
</evidence>
<comment type="caution">
    <text evidence="1">The sequence shown here is derived from an EMBL/GenBank/DDBJ whole genome shotgun (WGS) entry which is preliminary data.</text>
</comment>
<proteinExistence type="predicted"/>
<reference evidence="1" key="1">
    <citation type="submission" date="2022-08" db="EMBL/GenBank/DDBJ databases">
        <authorList>
            <person name="Gutierrez-Valencia J."/>
        </authorList>
    </citation>
    <scope>NUCLEOTIDE SEQUENCE</scope>
</reference>
<dbReference type="EMBL" id="CAMGYJ010000004">
    <property type="protein sequence ID" value="CAI0402438.1"/>
    <property type="molecule type" value="Genomic_DNA"/>
</dbReference>
<name>A0AAV0IYB2_9ROSI</name>
<sequence length="109" mass="11512">PSLPLQSIHHVHRGHRLAAGVLRVGDGVADDVLQEDLKNAASLLVDQPADTLHSTPASKTANGRLGDALDVIAQHLAMTLGSSLSKPLASLAAPRHSCFGDRTRKVRMI</sequence>
<dbReference type="AlphaFoldDB" id="A0AAV0IYB2"/>
<keyword evidence="2" id="KW-1185">Reference proteome</keyword>
<dbReference type="Proteomes" id="UP001154282">
    <property type="component" value="Unassembled WGS sequence"/>
</dbReference>
<organism evidence="1 2">
    <name type="scientific">Linum tenue</name>
    <dbReference type="NCBI Taxonomy" id="586396"/>
    <lineage>
        <taxon>Eukaryota</taxon>
        <taxon>Viridiplantae</taxon>
        <taxon>Streptophyta</taxon>
        <taxon>Embryophyta</taxon>
        <taxon>Tracheophyta</taxon>
        <taxon>Spermatophyta</taxon>
        <taxon>Magnoliopsida</taxon>
        <taxon>eudicotyledons</taxon>
        <taxon>Gunneridae</taxon>
        <taxon>Pentapetalae</taxon>
        <taxon>rosids</taxon>
        <taxon>fabids</taxon>
        <taxon>Malpighiales</taxon>
        <taxon>Linaceae</taxon>
        <taxon>Linum</taxon>
    </lineage>
</organism>
<evidence type="ECO:0000313" key="1">
    <source>
        <dbReference type="EMBL" id="CAI0402438.1"/>
    </source>
</evidence>
<accession>A0AAV0IYB2</accession>
<protein>
    <submittedName>
        <fullName evidence="1">Uncharacterized protein</fullName>
    </submittedName>
</protein>